<keyword evidence="1" id="KW-0479">Metal-binding</keyword>
<evidence type="ECO:0000259" key="11">
    <source>
        <dbReference type="PROSITE" id="PS50114"/>
    </source>
</evidence>
<dbReference type="Gene3D" id="3.30.50.10">
    <property type="entry name" value="Erythroid Transcription Factor GATA-1, subunit A"/>
    <property type="match status" value="1"/>
</dbReference>
<evidence type="ECO:0000256" key="6">
    <source>
        <dbReference type="ARBA" id="ARBA00023163"/>
    </source>
</evidence>
<evidence type="ECO:0000313" key="12">
    <source>
        <dbReference type="EMBL" id="CAK9138930.1"/>
    </source>
</evidence>
<keyword evidence="13" id="KW-1185">Reference proteome</keyword>
<comment type="caution">
    <text evidence="12">The sequence shown here is derived from an EMBL/GenBank/DDBJ whole genome shotgun (WGS) entry which is preliminary data.</text>
</comment>
<evidence type="ECO:0000313" key="13">
    <source>
        <dbReference type="Proteomes" id="UP001642360"/>
    </source>
</evidence>
<proteinExistence type="inferred from homology"/>
<keyword evidence="2 9" id="KW-0863">Zinc-finger</keyword>
<evidence type="ECO:0000256" key="9">
    <source>
        <dbReference type="PROSITE-ProRule" id="PRU00094"/>
    </source>
</evidence>
<feature type="compositionally biased region" description="Basic and acidic residues" evidence="10">
    <location>
        <begin position="72"/>
        <end position="92"/>
    </location>
</feature>
<dbReference type="AlphaFoldDB" id="A0ABC8R5U4"/>
<evidence type="ECO:0000256" key="7">
    <source>
        <dbReference type="ARBA" id="ARBA00024019"/>
    </source>
</evidence>
<evidence type="ECO:0000256" key="3">
    <source>
        <dbReference type="ARBA" id="ARBA00022833"/>
    </source>
</evidence>
<keyword evidence="6" id="KW-0804">Transcription</keyword>
<organism evidence="12 13">
    <name type="scientific">Ilex paraguariensis</name>
    <name type="common">yerba mate</name>
    <dbReference type="NCBI Taxonomy" id="185542"/>
    <lineage>
        <taxon>Eukaryota</taxon>
        <taxon>Viridiplantae</taxon>
        <taxon>Streptophyta</taxon>
        <taxon>Embryophyta</taxon>
        <taxon>Tracheophyta</taxon>
        <taxon>Spermatophyta</taxon>
        <taxon>Magnoliopsida</taxon>
        <taxon>eudicotyledons</taxon>
        <taxon>Gunneridae</taxon>
        <taxon>Pentapetalae</taxon>
        <taxon>asterids</taxon>
        <taxon>campanulids</taxon>
        <taxon>Aquifoliales</taxon>
        <taxon>Aquifoliaceae</taxon>
        <taxon>Ilex</taxon>
    </lineage>
</organism>
<reference evidence="12 13" key="1">
    <citation type="submission" date="2024-02" db="EMBL/GenBank/DDBJ databases">
        <authorList>
            <person name="Vignale AGUSTIN F."/>
            <person name="Sosa J E."/>
            <person name="Modenutti C."/>
        </authorList>
    </citation>
    <scope>NUCLEOTIDE SEQUENCE [LARGE SCALE GENOMIC DNA]</scope>
</reference>
<dbReference type="EMBL" id="CAUOFW020000925">
    <property type="protein sequence ID" value="CAK9138930.1"/>
    <property type="molecule type" value="Genomic_DNA"/>
</dbReference>
<dbReference type="GO" id="GO:0043565">
    <property type="term" value="F:sequence-specific DNA binding"/>
    <property type="evidence" value="ECO:0007669"/>
    <property type="project" value="UniProtKB-ARBA"/>
</dbReference>
<dbReference type="PANTHER" id="PTHR47172">
    <property type="entry name" value="OS01G0976800 PROTEIN"/>
    <property type="match status" value="1"/>
</dbReference>
<evidence type="ECO:0000256" key="1">
    <source>
        <dbReference type="ARBA" id="ARBA00022723"/>
    </source>
</evidence>
<protein>
    <recommendedName>
        <fullName evidence="11">GATA-type domain-containing protein</fullName>
    </recommendedName>
</protein>
<feature type="domain" description="GATA-type" evidence="11">
    <location>
        <begin position="95"/>
        <end position="121"/>
    </location>
</feature>
<dbReference type="SUPFAM" id="SSF57716">
    <property type="entry name" value="Glucocorticoid receptor-like (DNA-binding domain)"/>
    <property type="match status" value="1"/>
</dbReference>
<name>A0ABC8R5U4_9AQUA</name>
<comment type="similarity">
    <text evidence="7">Belongs to the type IV zinc-finger family. Class B subfamily.</text>
</comment>
<dbReference type="Proteomes" id="UP001642360">
    <property type="component" value="Unassembled WGS sequence"/>
</dbReference>
<evidence type="ECO:0000256" key="2">
    <source>
        <dbReference type="ARBA" id="ARBA00022771"/>
    </source>
</evidence>
<keyword evidence="3" id="KW-0862">Zinc</keyword>
<dbReference type="GO" id="GO:0008270">
    <property type="term" value="F:zinc ion binding"/>
    <property type="evidence" value="ECO:0007669"/>
    <property type="project" value="UniProtKB-KW"/>
</dbReference>
<dbReference type="InterPro" id="IPR000679">
    <property type="entry name" value="Znf_GATA"/>
</dbReference>
<accession>A0ABC8R5U4</accession>
<sequence>MNRSISIKFSSCPTKPGFSIFGRAQPFSPAGHDGWFSRPRQEDISCFNMTEHNKGDKGWWRRPNPRISQSRYDLKGSSESEDMNTHTPDRVSSDGNQFKTCADCGTSKTPLWRGGPAGPKV</sequence>
<comment type="function">
    <text evidence="8">Transcriptional regulator that specifically binds 5'-GATA-3' or 5'-GAT-3' motifs within gene promoters.</text>
</comment>
<keyword evidence="5" id="KW-0238">DNA-binding</keyword>
<keyword evidence="4" id="KW-0805">Transcription regulation</keyword>
<evidence type="ECO:0000256" key="8">
    <source>
        <dbReference type="ARBA" id="ARBA00037539"/>
    </source>
</evidence>
<dbReference type="Pfam" id="PF00320">
    <property type="entry name" value="GATA"/>
    <property type="match status" value="1"/>
</dbReference>
<dbReference type="PANTHER" id="PTHR47172:SF1">
    <property type="entry name" value="GATA TRANSCRIPTION FACTOR 15"/>
    <property type="match status" value="1"/>
</dbReference>
<evidence type="ECO:0000256" key="4">
    <source>
        <dbReference type="ARBA" id="ARBA00023015"/>
    </source>
</evidence>
<gene>
    <name evidence="12" type="ORF">ILEXP_LOCUS6284</name>
</gene>
<feature type="region of interest" description="Disordered" evidence="10">
    <location>
        <begin position="55"/>
        <end position="97"/>
    </location>
</feature>
<evidence type="ECO:0000256" key="5">
    <source>
        <dbReference type="ARBA" id="ARBA00023125"/>
    </source>
</evidence>
<evidence type="ECO:0000256" key="10">
    <source>
        <dbReference type="SAM" id="MobiDB-lite"/>
    </source>
</evidence>
<dbReference type="InterPro" id="IPR013088">
    <property type="entry name" value="Znf_NHR/GATA"/>
</dbReference>
<dbReference type="PROSITE" id="PS50114">
    <property type="entry name" value="GATA_ZN_FINGER_2"/>
    <property type="match status" value="1"/>
</dbReference>